<dbReference type="SMART" id="SM00382">
    <property type="entry name" value="AAA"/>
    <property type="match status" value="1"/>
</dbReference>
<dbReference type="AlphaFoldDB" id="A0A3D8I5D0"/>
<reference evidence="5 6" key="1">
    <citation type="submission" date="2018-04" db="EMBL/GenBank/DDBJ databases">
        <title>Novel Campyloabacter and Helicobacter Species and Strains.</title>
        <authorList>
            <person name="Mannion A.J."/>
            <person name="Shen Z."/>
            <person name="Fox J.G."/>
        </authorList>
    </citation>
    <scope>NUCLEOTIDE SEQUENCE [LARGE SCALE GENOMIC DNA]</scope>
    <source>
        <strain evidence="5 6">MIT 98-6070</strain>
    </source>
</reference>
<feature type="domain" description="ABC transporter" evidence="4">
    <location>
        <begin position="2"/>
        <end position="231"/>
    </location>
</feature>
<dbReference type="Gene3D" id="3.40.50.300">
    <property type="entry name" value="P-loop containing nucleotide triphosphate hydrolases"/>
    <property type="match status" value="1"/>
</dbReference>
<dbReference type="PROSITE" id="PS00211">
    <property type="entry name" value="ABC_TRANSPORTER_1"/>
    <property type="match status" value="1"/>
</dbReference>
<evidence type="ECO:0000256" key="3">
    <source>
        <dbReference type="ARBA" id="ARBA00022840"/>
    </source>
</evidence>
<dbReference type="CDD" id="cd03293">
    <property type="entry name" value="ABC_NrtD_SsuB_transporters"/>
    <property type="match status" value="1"/>
</dbReference>
<dbReference type="GO" id="GO:0005524">
    <property type="term" value="F:ATP binding"/>
    <property type="evidence" value="ECO:0007669"/>
    <property type="project" value="UniProtKB-KW"/>
</dbReference>
<proteinExistence type="predicted"/>
<dbReference type="PANTHER" id="PTHR42781">
    <property type="entry name" value="SPERMIDINE/PUTRESCINE IMPORT ATP-BINDING PROTEIN POTA"/>
    <property type="match status" value="1"/>
</dbReference>
<evidence type="ECO:0000259" key="4">
    <source>
        <dbReference type="PROSITE" id="PS50893"/>
    </source>
</evidence>
<evidence type="ECO:0000313" key="6">
    <source>
        <dbReference type="Proteomes" id="UP000256599"/>
    </source>
</evidence>
<dbReference type="RefSeq" id="WP_104699585.1">
    <property type="nucleotide sequence ID" value="NZ_FZPP01000007.1"/>
</dbReference>
<sequence length="249" mass="27461">MIQIEHISKNFEGKEILKDLSLSVGQGEFVALCGKSGCGKSTLLNIIGGFESFDSGCVSIAGREFKERVRVRGCVKIAQDYALLPWSNALDNVAFGLRAKGLSTKEAKQEARYYLNLVHLQGFESAFPHTLSGGQAQRVALARALSVKPDILLLDEPFSALDSFTKEALQNELLHISHQLKTTMIFVTHDIEEAIFLASRVVVLQEGAKTTQVSIKLDKTLRDSLEFLNLKREIANLISYGTLGLEYSI</sequence>
<dbReference type="InterPro" id="IPR027417">
    <property type="entry name" value="P-loop_NTPase"/>
</dbReference>
<dbReference type="OrthoDB" id="9814623at2"/>
<organism evidence="5 6">
    <name type="scientific">Helicobacter marmotae</name>
    <dbReference type="NCBI Taxonomy" id="152490"/>
    <lineage>
        <taxon>Bacteria</taxon>
        <taxon>Pseudomonadati</taxon>
        <taxon>Campylobacterota</taxon>
        <taxon>Epsilonproteobacteria</taxon>
        <taxon>Campylobacterales</taxon>
        <taxon>Helicobacteraceae</taxon>
        <taxon>Helicobacter</taxon>
    </lineage>
</organism>
<keyword evidence="6" id="KW-1185">Reference proteome</keyword>
<dbReference type="GO" id="GO:0016887">
    <property type="term" value="F:ATP hydrolysis activity"/>
    <property type="evidence" value="ECO:0007669"/>
    <property type="project" value="InterPro"/>
</dbReference>
<comment type="caution">
    <text evidence="5">The sequence shown here is derived from an EMBL/GenBank/DDBJ whole genome shotgun (WGS) entry which is preliminary data.</text>
</comment>
<keyword evidence="2" id="KW-0547">Nucleotide-binding</keyword>
<dbReference type="InterPro" id="IPR017871">
    <property type="entry name" value="ABC_transporter-like_CS"/>
</dbReference>
<dbReference type="EMBL" id="NXLR01000004">
    <property type="protein sequence ID" value="RDU60338.1"/>
    <property type="molecule type" value="Genomic_DNA"/>
</dbReference>
<name>A0A3D8I5D0_9HELI</name>
<evidence type="ECO:0000256" key="1">
    <source>
        <dbReference type="ARBA" id="ARBA00022448"/>
    </source>
</evidence>
<dbReference type="Proteomes" id="UP000256599">
    <property type="component" value="Unassembled WGS sequence"/>
</dbReference>
<keyword evidence="3 5" id="KW-0067">ATP-binding</keyword>
<dbReference type="Pfam" id="PF00005">
    <property type="entry name" value="ABC_tran"/>
    <property type="match status" value="1"/>
</dbReference>
<gene>
    <name evidence="5" type="ORF">CQA63_03760</name>
</gene>
<keyword evidence="1" id="KW-0813">Transport</keyword>
<evidence type="ECO:0000256" key="2">
    <source>
        <dbReference type="ARBA" id="ARBA00022741"/>
    </source>
</evidence>
<protein>
    <submittedName>
        <fullName evidence="5">ABC transporter ATP-binding protein</fullName>
    </submittedName>
</protein>
<dbReference type="SUPFAM" id="SSF52540">
    <property type="entry name" value="P-loop containing nucleoside triphosphate hydrolases"/>
    <property type="match status" value="1"/>
</dbReference>
<accession>A0A3D8I5D0</accession>
<dbReference type="InterPro" id="IPR003439">
    <property type="entry name" value="ABC_transporter-like_ATP-bd"/>
</dbReference>
<dbReference type="InterPro" id="IPR003593">
    <property type="entry name" value="AAA+_ATPase"/>
</dbReference>
<dbReference type="InterPro" id="IPR050093">
    <property type="entry name" value="ABC_SmlMolc_Importer"/>
</dbReference>
<dbReference type="PROSITE" id="PS50893">
    <property type="entry name" value="ABC_TRANSPORTER_2"/>
    <property type="match status" value="1"/>
</dbReference>
<evidence type="ECO:0000313" key="5">
    <source>
        <dbReference type="EMBL" id="RDU60338.1"/>
    </source>
</evidence>
<dbReference type="PANTHER" id="PTHR42781:SF8">
    <property type="entry name" value="BICARBONATE TRANSPORT ATP-BINDING PROTEIN CMPC"/>
    <property type="match status" value="1"/>
</dbReference>